<evidence type="ECO:0000313" key="2">
    <source>
        <dbReference type="EMBL" id="OGI75641.1"/>
    </source>
</evidence>
<gene>
    <name evidence="2" type="ORF">A3C67_02500</name>
</gene>
<keyword evidence="1" id="KW-1133">Transmembrane helix</keyword>
<keyword evidence="1" id="KW-0472">Membrane</keyword>
<reference evidence="2 3" key="1">
    <citation type="journal article" date="2016" name="Nat. Commun.">
        <title>Thousands of microbial genomes shed light on interconnected biogeochemical processes in an aquifer system.</title>
        <authorList>
            <person name="Anantharaman K."/>
            <person name="Brown C.T."/>
            <person name="Hug L.A."/>
            <person name="Sharon I."/>
            <person name="Castelle C.J."/>
            <person name="Probst A.J."/>
            <person name="Thomas B.C."/>
            <person name="Singh A."/>
            <person name="Wilkins M.J."/>
            <person name="Karaoz U."/>
            <person name="Brodie E.L."/>
            <person name="Williams K.H."/>
            <person name="Hubbard S.S."/>
            <person name="Banfield J.F."/>
        </authorList>
    </citation>
    <scope>NUCLEOTIDE SEQUENCE [LARGE SCALE GENOMIC DNA]</scope>
</reference>
<dbReference type="Gene3D" id="1.50.10.20">
    <property type="match status" value="1"/>
</dbReference>
<evidence type="ECO:0000256" key="1">
    <source>
        <dbReference type="SAM" id="Phobius"/>
    </source>
</evidence>
<comment type="caution">
    <text evidence="2">The sequence shown here is derived from an EMBL/GenBank/DDBJ whole genome shotgun (WGS) entry which is preliminary data.</text>
</comment>
<dbReference type="EMBL" id="MFUG01000016">
    <property type="protein sequence ID" value="OGI75641.1"/>
    <property type="molecule type" value="Genomic_DNA"/>
</dbReference>
<dbReference type="AlphaFoldDB" id="A0A1F6W150"/>
<dbReference type="SUPFAM" id="SSF48239">
    <property type="entry name" value="Terpenoid cyclases/Protein prenyltransferases"/>
    <property type="match status" value="1"/>
</dbReference>
<evidence type="ECO:0000313" key="3">
    <source>
        <dbReference type="Proteomes" id="UP000179275"/>
    </source>
</evidence>
<sequence length="644" mass="70655">MKLKIVFIFVTIYILSFRVPIYAEDIPVPPPDIIPLTEVPDNSAPVWEETFFIRNGDFILWQGSVPLPDNGTVEINDINGISHSVSARSVLAILKTIDETNDSFSISNLQFYDSFSSFYIKCILPAGGTEACDNWQYAVGNTIPSVSIDAIVLSGGENIYVFFGPQYRVVLDSGKITTADTLIVTAEEYNYEDNSWETRTEVTVGLTQSNPDDPWSPIEILTSAVDEDGQANFSSIPEGTYNVGIKEDFYFPTEALIVTTFFIPNPMPESSSGSSGRSKRSESVLGATTETKFDLKKAFEFIISQQKENGSFGEDIFTDWVAITYGAMGVTNDSHDALLNYFNSHNSASLLLTDNERHVMALLSLGQNPYSFNGTNYTNLITNSFDGIQFGDPGLINDDIFALIPLANTGYTVNDDIIIKDIAFIISKQKINGSWEESIDLTAAAIQALKPFESVAGVSNSLSSAGIYLGGEQNEDGSWGSVYSTSWAMQAMNVLNESWSKNENTPLDYLGKQQAGDGAVLSSSETLQNRIWATSYAIPAVLGKPWNLIMHTVAKPVQQNTKIIMNIENINQVVKTRSENTPEDVSNKNSKDITTEVGINTNPAPQIFLASTGQSKDNIPLPIIIGRAIIFIGIVLLRFLKFIV</sequence>
<dbReference type="InterPro" id="IPR008930">
    <property type="entry name" value="Terpenoid_cyclase/PrenylTrfase"/>
</dbReference>
<keyword evidence="1" id="KW-0812">Transmembrane</keyword>
<protein>
    <recommendedName>
        <fullName evidence="4">Squalene cyclase C-terminal domain-containing protein</fullName>
    </recommendedName>
</protein>
<evidence type="ECO:0008006" key="4">
    <source>
        <dbReference type="Google" id="ProtNLM"/>
    </source>
</evidence>
<accession>A0A1F6W150</accession>
<organism evidence="2 3">
    <name type="scientific">Candidatus Nomurabacteria bacterium RIFCSPHIGHO2_02_FULL_42_19</name>
    <dbReference type="NCBI Taxonomy" id="1801756"/>
    <lineage>
        <taxon>Bacteria</taxon>
        <taxon>Candidatus Nomuraibacteriota</taxon>
    </lineage>
</organism>
<proteinExistence type="predicted"/>
<dbReference type="STRING" id="1801756.A3C67_02500"/>
<name>A0A1F6W150_9BACT</name>
<feature type="transmembrane region" description="Helical" evidence="1">
    <location>
        <begin position="619"/>
        <end position="640"/>
    </location>
</feature>
<dbReference type="Proteomes" id="UP000179275">
    <property type="component" value="Unassembled WGS sequence"/>
</dbReference>